<evidence type="ECO:0000313" key="2">
    <source>
        <dbReference type="EMBL" id="GAA1860237.1"/>
    </source>
</evidence>
<keyword evidence="3" id="KW-1185">Reference proteome</keyword>
<accession>A0ABN2NCP0</accession>
<evidence type="ECO:0000313" key="3">
    <source>
        <dbReference type="Proteomes" id="UP001501094"/>
    </source>
</evidence>
<dbReference type="Proteomes" id="UP001501094">
    <property type="component" value="Unassembled WGS sequence"/>
</dbReference>
<proteinExistence type="predicted"/>
<feature type="region of interest" description="Disordered" evidence="1">
    <location>
        <begin position="1"/>
        <end position="45"/>
    </location>
</feature>
<protein>
    <submittedName>
        <fullName evidence="2">Uncharacterized protein</fullName>
    </submittedName>
</protein>
<sequence length="68" mass="7484">MADLLGDAPDVLLDEPFEDDEPDDPDEPDVEPLPADPSDEEPPEDEVLGVLGFDAAVDVDFEFRESLR</sequence>
<feature type="compositionally biased region" description="Acidic residues" evidence="1">
    <location>
        <begin position="12"/>
        <end position="30"/>
    </location>
</feature>
<dbReference type="EMBL" id="BAAANL010000003">
    <property type="protein sequence ID" value="GAA1860237.1"/>
    <property type="molecule type" value="Genomic_DNA"/>
</dbReference>
<organism evidence="2 3">
    <name type="scientific">Myceligenerans crystallogenes</name>
    <dbReference type="NCBI Taxonomy" id="316335"/>
    <lineage>
        <taxon>Bacteria</taxon>
        <taxon>Bacillati</taxon>
        <taxon>Actinomycetota</taxon>
        <taxon>Actinomycetes</taxon>
        <taxon>Micrococcales</taxon>
        <taxon>Promicromonosporaceae</taxon>
        <taxon>Myceligenerans</taxon>
    </lineage>
</organism>
<gene>
    <name evidence="2" type="ORF">GCM10009751_17220</name>
</gene>
<name>A0ABN2NCP0_9MICO</name>
<evidence type="ECO:0000256" key="1">
    <source>
        <dbReference type="SAM" id="MobiDB-lite"/>
    </source>
</evidence>
<dbReference type="RefSeq" id="WP_344102310.1">
    <property type="nucleotide sequence ID" value="NZ_BAAANL010000003.1"/>
</dbReference>
<comment type="caution">
    <text evidence="2">The sequence shown here is derived from an EMBL/GenBank/DDBJ whole genome shotgun (WGS) entry which is preliminary data.</text>
</comment>
<reference evidence="2 3" key="1">
    <citation type="journal article" date="2019" name="Int. J. Syst. Evol. Microbiol.">
        <title>The Global Catalogue of Microorganisms (GCM) 10K type strain sequencing project: providing services to taxonomists for standard genome sequencing and annotation.</title>
        <authorList>
            <consortium name="The Broad Institute Genomics Platform"/>
            <consortium name="The Broad Institute Genome Sequencing Center for Infectious Disease"/>
            <person name="Wu L."/>
            <person name="Ma J."/>
        </authorList>
    </citation>
    <scope>NUCLEOTIDE SEQUENCE [LARGE SCALE GENOMIC DNA]</scope>
    <source>
        <strain evidence="2 3">JCM 14326</strain>
    </source>
</reference>